<proteinExistence type="predicted"/>
<comment type="caution">
    <text evidence="1">The sequence shown here is derived from an EMBL/GenBank/DDBJ whole genome shotgun (WGS) entry which is preliminary data.</text>
</comment>
<gene>
    <name evidence="1" type="ORF">F5148DRAFT_980860</name>
</gene>
<accession>A0ACC0U955</accession>
<keyword evidence="2" id="KW-1185">Reference proteome</keyword>
<feature type="non-terminal residue" evidence="1">
    <location>
        <position position="1"/>
    </location>
</feature>
<sequence>VIGAGATATTATNWHDVWKGSPEARAVDDELEALLENGRKRHAVDTEQHSEFSTSWLFQVRTLWERDIVRHSRDPIYLVAKLASNLVASLFIGFTFYKAKDSPGHTEQDLCKLFLSQYWTALVAAQILGELPLNMGSSLYFLIWYWLVGLRSSRAGYSYLMLGIAYPLYYSTLAQWVAAISPNVAIAARLFGFFFGFVITFNGVLQPYKHLGWWKWMYCTSLVKAWKTILFPRVSVLMSPFSVHLEIRIEWSISLLRINAFLHVASIKRVRK</sequence>
<evidence type="ECO:0000313" key="2">
    <source>
        <dbReference type="Proteomes" id="UP001207468"/>
    </source>
</evidence>
<evidence type="ECO:0000313" key="1">
    <source>
        <dbReference type="EMBL" id="KAI9507766.1"/>
    </source>
</evidence>
<protein>
    <submittedName>
        <fullName evidence="1">Uncharacterized protein</fullName>
    </submittedName>
</protein>
<reference evidence="1" key="1">
    <citation type="submission" date="2021-03" db="EMBL/GenBank/DDBJ databases">
        <title>Evolutionary priming and transition to the ectomycorrhizal habit in an iconic lineage of mushroom-forming fungi: is preadaptation a requirement?</title>
        <authorList>
            <consortium name="DOE Joint Genome Institute"/>
            <person name="Looney B.P."/>
            <person name="Miyauchi S."/>
            <person name="Morin E."/>
            <person name="Drula E."/>
            <person name="Courty P.E."/>
            <person name="Chicoki N."/>
            <person name="Fauchery L."/>
            <person name="Kohler A."/>
            <person name="Kuo A."/>
            <person name="LaButti K."/>
            <person name="Pangilinan J."/>
            <person name="Lipzen A."/>
            <person name="Riley R."/>
            <person name="Andreopoulos W."/>
            <person name="He G."/>
            <person name="Johnson J."/>
            <person name="Barry K.W."/>
            <person name="Grigoriev I.V."/>
            <person name="Nagy L."/>
            <person name="Hibbett D."/>
            <person name="Henrissat B."/>
            <person name="Matheny P.B."/>
            <person name="Labbe J."/>
            <person name="Martin A.F."/>
        </authorList>
    </citation>
    <scope>NUCLEOTIDE SEQUENCE</scope>
    <source>
        <strain evidence="1">BPL698</strain>
    </source>
</reference>
<organism evidence="1 2">
    <name type="scientific">Russula earlei</name>
    <dbReference type="NCBI Taxonomy" id="71964"/>
    <lineage>
        <taxon>Eukaryota</taxon>
        <taxon>Fungi</taxon>
        <taxon>Dikarya</taxon>
        <taxon>Basidiomycota</taxon>
        <taxon>Agaricomycotina</taxon>
        <taxon>Agaricomycetes</taxon>
        <taxon>Russulales</taxon>
        <taxon>Russulaceae</taxon>
        <taxon>Russula</taxon>
    </lineage>
</organism>
<name>A0ACC0U955_9AGAM</name>
<dbReference type="EMBL" id="JAGFNK010000112">
    <property type="protein sequence ID" value="KAI9507766.1"/>
    <property type="molecule type" value="Genomic_DNA"/>
</dbReference>
<dbReference type="Proteomes" id="UP001207468">
    <property type="component" value="Unassembled WGS sequence"/>
</dbReference>